<keyword evidence="5" id="KW-1185">Reference proteome</keyword>
<organism evidence="4 5">
    <name type="scientific">Eubacterium ruminantium</name>
    <dbReference type="NCBI Taxonomy" id="42322"/>
    <lineage>
        <taxon>Bacteria</taxon>
        <taxon>Bacillati</taxon>
        <taxon>Bacillota</taxon>
        <taxon>Clostridia</taxon>
        <taxon>Eubacteriales</taxon>
        <taxon>Eubacteriaceae</taxon>
        <taxon>Eubacterium</taxon>
    </lineage>
</organism>
<keyword evidence="3" id="KW-0812">Transmembrane</keyword>
<feature type="region of interest" description="Disordered" evidence="2">
    <location>
        <begin position="1"/>
        <end position="44"/>
    </location>
</feature>
<keyword evidence="1" id="KW-0175">Coiled coil</keyword>
<evidence type="ECO:0000313" key="5">
    <source>
        <dbReference type="Proteomes" id="UP000189857"/>
    </source>
</evidence>
<evidence type="ECO:0000256" key="2">
    <source>
        <dbReference type="SAM" id="MobiDB-lite"/>
    </source>
</evidence>
<feature type="transmembrane region" description="Helical" evidence="3">
    <location>
        <begin position="52"/>
        <end position="70"/>
    </location>
</feature>
<feature type="compositionally biased region" description="Basic residues" evidence="2">
    <location>
        <begin position="23"/>
        <end position="35"/>
    </location>
</feature>
<proteinExistence type="predicted"/>
<dbReference type="Pfam" id="PF04977">
    <property type="entry name" value="DivIC"/>
    <property type="match status" value="1"/>
</dbReference>
<accession>A0A1T4LFF4</accession>
<feature type="coiled-coil region" evidence="1">
    <location>
        <begin position="75"/>
        <end position="106"/>
    </location>
</feature>
<dbReference type="EMBL" id="FUXA01000005">
    <property type="protein sequence ID" value="SJZ53400.1"/>
    <property type="molecule type" value="Genomic_DNA"/>
</dbReference>
<reference evidence="4 5" key="1">
    <citation type="submission" date="2017-02" db="EMBL/GenBank/DDBJ databases">
        <authorList>
            <person name="Peterson S.W."/>
        </authorList>
    </citation>
    <scope>NUCLEOTIDE SEQUENCE [LARGE SCALE GENOMIC DNA]</scope>
    <source>
        <strain evidence="4 5">ATCC 17233</strain>
    </source>
</reference>
<gene>
    <name evidence="4" type="ORF">SAMN02745110_00830</name>
</gene>
<dbReference type="InterPro" id="IPR007060">
    <property type="entry name" value="FtsL/DivIC"/>
</dbReference>
<protein>
    <submittedName>
        <fullName evidence="4">Septum formation initiator</fullName>
    </submittedName>
</protein>
<sequence length="139" mass="16263">MNHNISGVAMSREGNLSRAQIERRRRQQHNRRVKAVHKEYRDMRRGKKQSKLSVLLVIASLIVVTCVTSFRSVSLNSKKKELDVTEQQLEIELSNAQQKKLDLEQQQKYMKTKKYIEDEAKAKLGLVYPDEIVIKPREE</sequence>
<keyword evidence="3" id="KW-1133">Transmembrane helix</keyword>
<name>A0A1T4LFF4_9FIRM</name>
<dbReference type="AlphaFoldDB" id="A0A1T4LFF4"/>
<evidence type="ECO:0000256" key="3">
    <source>
        <dbReference type="SAM" id="Phobius"/>
    </source>
</evidence>
<keyword evidence="3" id="KW-0472">Membrane</keyword>
<evidence type="ECO:0000313" key="4">
    <source>
        <dbReference type="EMBL" id="SJZ53400.1"/>
    </source>
</evidence>
<evidence type="ECO:0000256" key="1">
    <source>
        <dbReference type="SAM" id="Coils"/>
    </source>
</evidence>
<dbReference type="Proteomes" id="UP000189857">
    <property type="component" value="Unassembled WGS sequence"/>
</dbReference>